<feature type="domain" description="Peripheral subunit-binding (PSBD)" evidence="7">
    <location>
        <begin position="132"/>
        <end position="169"/>
    </location>
</feature>
<feature type="region of interest" description="Disordered" evidence="5">
    <location>
        <begin position="101"/>
        <end position="126"/>
    </location>
</feature>
<protein>
    <recommendedName>
        <fullName evidence="4">Dihydrolipoamide acetyltransferase component of pyruvate dehydrogenase complex</fullName>
        <ecNumber evidence="4">2.3.1.-</ecNumber>
    </recommendedName>
</protein>
<dbReference type="Pfam" id="PF00198">
    <property type="entry name" value="2-oxoacid_dh"/>
    <property type="match status" value="1"/>
</dbReference>
<dbReference type="RefSeq" id="WP_152769366.1">
    <property type="nucleotide sequence ID" value="NZ_VJZC01000004.1"/>
</dbReference>
<dbReference type="InterPro" id="IPR011053">
    <property type="entry name" value="Single_hybrid_motif"/>
</dbReference>
<keyword evidence="9" id="KW-1185">Reference proteome</keyword>
<dbReference type="Pfam" id="PF00364">
    <property type="entry name" value="Biotin_lipoyl"/>
    <property type="match status" value="1"/>
</dbReference>
<organism evidence="8 9">
    <name type="scientific">Streptomyces spongiae</name>
    <dbReference type="NCBI Taxonomy" id="565072"/>
    <lineage>
        <taxon>Bacteria</taxon>
        <taxon>Bacillati</taxon>
        <taxon>Actinomycetota</taxon>
        <taxon>Actinomycetes</taxon>
        <taxon>Kitasatosporales</taxon>
        <taxon>Streptomycetaceae</taxon>
        <taxon>Streptomyces</taxon>
    </lineage>
</organism>
<keyword evidence="3 4" id="KW-0450">Lipoyl</keyword>
<proteinExistence type="inferred from homology"/>
<keyword evidence="4" id="KW-0012">Acyltransferase</keyword>
<reference evidence="8 9" key="1">
    <citation type="submission" date="2019-07" db="EMBL/GenBank/DDBJ databases">
        <title>New species of Amycolatopsis and Streptomyces.</title>
        <authorList>
            <person name="Duangmal K."/>
            <person name="Teo W.F.A."/>
            <person name="Lipun K."/>
        </authorList>
    </citation>
    <scope>NUCLEOTIDE SEQUENCE [LARGE SCALE GENOMIC DNA]</scope>
    <source>
        <strain evidence="8 9">NBRC 106415</strain>
    </source>
</reference>
<dbReference type="PROSITE" id="PS51826">
    <property type="entry name" value="PSBD"/>
    <property type="match status" value="1"/>
</dbReference>
<dbReference type="Pfam" id="PF02817">
    <property type="entry name" value="E3_binding"/>
    <property type="match status" value="1"/>
</dbReference>
<dbReference type="Proteomes" id="UP000400924">
    <property type="component" value="Unassembled WGS sequence"/>
</dbReference>
<evidence type="ECO:0000256" key="4">
    <source>
        <dbReference type="RuleBase" id="RU003423"/>
    </source>
</evidence>
<dbReference type="InterPro" id="IPR023213">
    <property type="entry name" value="CAT-like_dom_sf"/>
</dbReference>
<dbReference type="SUPFAM" id="SSF47005">
    <property type="entry name" value="Peripheral subunit-binding domain of 2-oxo acid dehydrogenase complex"/>
    <property type="match status" value="1"/>
</dbReference>
<comment type="similarity">
    <text evidence="2 4">Belongs to the 2-oxoacid dehydrogenase family.</text>
</comment>
<dbReference type="InterPro" id="IPR004167">
    <property type="entry name" value="PSBD"/>
</dbReference>
<evidence type="ECO:0000313" key="9">
    <source>
        <dbReference type="Proteomes" id="UP000400924"/>
    </source>
</evidence>
<feature type="domain" description="Lipoyl-binding" evidence="6">
    <location>
        <begin position="2"/>
        <end position="77"/>
    </location>
</feature>
<feature type="compositionally biased region" description="Low complexity" evidence="5">
    <location>
        <begin position="101"/>
        <end position="111"/>
    </location>
</feature>
<evidence type="ECO:0000256" key="3">
    <source>
        <dbReference type="ARBA" id="ARBA00022823"/>
    </source>
</evidence>
<dbReference type="SUPFAM" id="SSF52777">
    <property type="entry name" value="CoA-dependent acyltransferases"/>
    <property type="match status" value="1"/>
</dbReference>
<dbReference type="GO" id="GO:0045254">
    <property type="term" value="C:pyruvate dehydrogenase complex"/>
    <property type="evidence" value="ECO:0007669"/>
    <property type="project" value="InterPro"/>
</dbReference>
<dbReference type="OrthoDB" id="9805770at2"/>
<dbReference type="Gene3D" id="2.40.50.100">
    <property type="match status" value="1"/>
</dbReference>
<dbReference type="GO" id="GO:0006086">
    <property type="term" value="P:pyruvate decarboxylation to acetyl-CoA"/>
    <property type="evidence" value="ECO:0007669"/>
    <property type="project" value="InterPro"/>
</dbReference>
<evidence type="ECO:0000313" key="8">
    <source>
        <dbReference type="EMBL" id="MPY55885.1"/>
    </source>
</evidence>
<evidence type="ECO:0000256" key="5">
    <source>
        <dbReference type="SAM" id="MobiDB-lite"/>
    </source>
</evidence>
<evidence type="ECO:0000259" key="7">
    <source>
        <dbReference type="PROSITE" id="PS51826"/>
    </source>
</evidence>
<dbReference type="PANTHER" id="PTHR23151:SF90">
    <property type="entry name" value="DIHYDROLIPOYLLYSINE-RESIDUE ACETYLTRANSFERASE COMPONENT OF PYRUVATE DEHYDROGENASE COMPLEX, MITOCHONDRIAL-RELATED"/>
    <property type="match status" value="1"/>
</dbReference>
<dbReference type="InterPro" id="IPR045257">
    <property type="entry name" value="E2/Pdx1"/>
</dbReference>
<dbReference type="CDD" id="cd06849">
    <property type="entry name" value="lipoyl_domain"/>
    <property type="match status" value="1"/>
</dbReference>
<comment type="caution">
    <text evidence="8">The sequence shown here is derived from an EMBL/GenBank/DDBJ whole genome shotgun (WGS) entry which is preliminary data.</text>
</comment>
<dbReference type="PANTHER" id="PTHR23151">
    <property type="entry name" value="DIHYDROLIPOAMIDE ACETYL/SUCCINYL-TRANSFERASE-RELATED"/>
    <property type="match status" value="1"/>
</dbReference>
<dbReference type="EC" id="2.3.1.-" evidence="4"/>
<dbReference type="PROSITE" id="PS50968">
    <property type="entry name" value="BIOTINYL_LIPOYL"/>
    <property type="match status" value="1"/>
</dbReference>
<dbReference type="InterPro" id="IPR001078">
    <property type="entry name" value="2-oxoacid_DH_actylTfrase"/>
</dbReference>
<evidence type="ECO:0000259" key="6">
    <source>
        <dbReference type="PROSITE" id="PS50968"/>
    </source>
</evidence>
<evidence type="ECO:0000256" key="1">
    <source>
        <dbReference type="ARBA" id="ARBA00001938"/>
    </source>
</evidence>
<keyword evidence="4" id="KW-0808">Transferase</keyword>
<feature type="region of interest" description="Disordered" evidence="5">
    <location>
        <begin position="174"/>
        <end position="193"/>
    </location>
</feature>
<dbReference type="GO" id="GO:0016746">
    <property type="term" value="F:acyltransferase activity"/>
    <property type="evidence" value="ECO:0007669"/>
    <property type="project" value="UniProtKB-KW"/>
</dbReference>
<dbReference type="AlphaFoldDB" id="A0A5N8XBI3"/>
<dbReference type="EMBL" id="VJZC01000004">
    <property type="protein sequence ID" value="MPY55885.1"/>
    <property type="molecule type" value="Genomic_DNA"/>
</dbReference>
<dbReference type="Gene3D" id="3.30.559.10">
    <property type="entry name" value="Chloramphenicol acetyltransferase-like domain"/>
    <property type="match status" value="1"/>
</dbReference>
<dbReference type="InterPro" id="IPR036625">
    <property type="entry name" value="E3-bd_dom_sf"/>
</dbReference>
<accession>A0A5N8XBI3</accession>
<sequence length="454" mass="47514">MAKLLHMPEVAAGSTEAMLSQWLVKEHADFAAGDPIAVIETDKALVELEAEHDATLAGILAEAGSTVEVGSPIAVLLDPGEEATDLVAVLARLGVTERPFADTTARADTTAGPPRDGQGATPVPPEEAERIFASPLARRLLKQAGLSLTDVQGTGPHGRIVRKDVERAIAARAGGGTAADNGSAPKSSAENPVDVSRALPAKADPATTSPAHSPAVEAGRYAAPAQPGVAETIPHTRLRRAVAARLTQSKQQAPHFYLKGSARIDDLLALRHEINQVSAVRVSVNDFVIKAAAYAHQQVPQMNAIWQDEAMLRYASADIGIAIASSRGLVTPVVRSVESRALSSVAAQVKQYVEQANAGRLVQGDLEGGTLTITNLGMFGVEEFTAIINPPQAAILAVGAGRKEPVISSEGTLTTATVMRVVLSVDHRAVDGADAARWMSEFTKAMEQPLLTLV</sequence>
<gene>
    <name evidence="8" type="ORF">FNH08_01355</name>
</gene>
<name>A0A5N8XBI3_9ACTN</name>
<comment type="cofactor">
    <cofactor evidence="1 4">
        <name>(R)-lipoate</name>
        <dbReference type="ChEBI" id="CHEBI:83088"/>
    </cofactor>
</comment>
<dbReference type="InterPro" id="IPR000089">
    <property type="entry name" value="Biotin_lipoyl"/>
</dbReference>
<dbReference type="SUPFAM" id="SSF51230">
    <property type="entry name" value="Single hybrid motif"/>
    <property type="match status" value="1"/>
</dbReference>
<evidence type="ECO:0000256" key="2">
    <source>
        <dbReference type="ARBA" id="ARBA00007317"/>
    </source>
</evidence>
<dbReference type="Gene3D" id="4.10.320.10">
    <property type="entry name" value="E3-binding domain"/>
    <property type="match status" value="1"/>
</dbReference>